<gene>
    <name evidence="1" type="ORF">NCTC7878_01529</name>
</gene>
<dbReference type="AlphaFoldDB" id="A0A2X2M8J9"/>
<accession>A0A2X2M8J9</accession>
<organism evidence="1 2">
    <name type="scientific">Staphylococcus aureus</name>
    <dbReference type="NCBI Taxonomy" id="1280"/>
    <lineage>
        <taxon>Bacteria</taxon>
        <taxon>Bacillati</taxon>
        <taxon>Bacillota</taxon>
        <taxon>Bacilli</taxon>
        <taxon>Bacillales</taxon>
        <taxon>Staphylococcaceae</taxon>
        <taxon>Staphylococcus</taxon>
    </lineage>
</organism>
<reference evidence="1 2" key="1">
    <citation type="submission" date="2018-06" db="EMBL/GenBank/DDBJ databases">
        <authorList>
            <consortium name="Pathogen Informatics"/>
            <person name="Doyle S."/>
        </authorList>
    </citation>
    <scope>NUCLEOTIDE SEQUENCE [LARGE SCALE GENOMIC DNA]</scope>
    <source>
        <strain evidence="1 2">NCTC7878</strain>
    </source>
</reference>
<evidence type="ECO:0000313" key="1">
    <source>
        <dbReference type="EMBL" id="SPZ98140.1"/>
    </source>
</evidence>
<name>A0A2X2M8J9_STAAU</name>
<evidence type="ECO:0000313" key="2">
    <source>
        <dbReference type="Proteomes" id="UP000249913"/>
    </source>
</evidence>
<sequence>MTTTSYLMRVFPFDKSIIDSNSSLRSEDKGDDMSTLVGTVLSGFEYRAQKEKL</sequence>
<proteinExistence type="predicted"/>
<keyword evidence="1" id="KW-0449">Lipoprotein</keyword>
<dbReference type="Pfam" id="PF07901">
    <property type="entry name" value="DUF1672"/>
    <property type="match status" value="1"/>
</dbReference>
<dbReference type="InterPro" id="IPR012873">
    <property type="entry name" value="DUF1672"/>
</dbReference>
<dbReference type="Proteomes" id="UP000249913">
    <property type="component" value="Unassembled WGS sequence"/>
</dbReference>
<dbReference type="EMBL" id="UAUX01000007">
    <property type="protein sequence ID" value="SPZ98140.1"/>
    <property type="molecule type" value="Genomic_DNA"/>
</dbReference>
<protein>
    <submittedName>
        <fullName evidence="1">Lipoprotein</fullName>
    </submittedName>
</protein>